<dbReference type="Ensembl" id="ENSLACT00000006000.1">
    <property type="protein sequence ID" value="ENSLACP00000005948.1"/>
    <property type="gene ID" value="ENSLACG00000005279.1"/>
</dbReference>
<evidence type="ECO:0000256" key="3">
    <source>
        <dbReference type="ARBA" id="ARBA00022448"/>
    </source>
</evidence>
<evidence type="ECO:0000256" key="4">
    <source>
        <dbReference type="ARBA" id="ARBA00022475"/>
    </source>
</evidence>
<dbReference type="AlphaFoldDB" id="H3A8H7"/>
<dbReference type="eggNOG" id="KOG3927">
    <property type="taxonomic scope" value="Eukaryota"/>
</dbReference>
<keyword evidence="8" id="KW-0630">Potassium</keyword>
<evidence type="ECO:0000256" key="7">
    <source>
        <dbReference type="ARBA" id="ARBA00022692"/>
    </source>
</evidence>
<keyword evidence="20" id="KW-1185">Reference proteome</keyword>
<dbReference type="PANTHER" id="PTHR11523:SF47">
    <property type="entry name" value="SODIUM_POTASSIUM-TRANSPORTING ATPASE SUBUNIT BETA-3"/>
    <property type="match status" value="1"/>
</dbReference>
<reference evidence="19" key="3">
    <citation type="submission" date="2025-09" db="UniProtKB">
        <authorList>
            <consortium name="Ensembl"/>
        </authorList>
    </citation>
    <scope>IDENTIFICATION</scope>
</reference>
<evidence type="ECO:0000256" key="11">
    <source>
        <dbReference type="ARBA" id="ARBA00023053"/>
    </source>
</evidence>
<dbReference type="EMBL" id="AFYH01135213">
    <property type="status" value="NOT_ANNOTATED_CDS"/>
    <property type="molecule type" value="Genomic_DNA"/>
</dbReference>
<dbReference type="Gene3D" id="2.60.40.1660">
    <property type="entry name" value="Na, k-atpase alpha subunit"/>
    <property type="match status" value="1"/>
</dbReference>
<keyword evidence="3 18" id="KW-0813">Transport</keyword>
<dbReference type="GO" id="GO:1990573">
    <property type="term" value="P:potassium ion import across plasma membrane"/>
    <property type="evidence" value="ECO:0007669"/>
    <property type="project" value="TreeGrafter"/>
</dbReference>
<evidence type="ECO:0000313" key="19">
    <source>
        <dbReference type="Ensembl" id="ENSLACP00000005948.1"/>
    </source>
</evidence>
<dbReference type="EMBL" id="AFYH01135215">
    <property type="status" value="NOT_ANNOTATED_CDS"/>
    <property type="molecule type" value="Genomic_DNA"/>
</dbReference>
<comment type="similarity">
    <text evidence="2 18">Belongs to the X(+)/potassium ATPases subunit beta family.</text>
</comment>
<keyword evidence="10 18" id="KW-1133">Transmembrane helix</keyword>
<gene>
    <name evidence="19" type="primary">ATP1B3</name>
</gene>
<dbReference type="OMA" id="DEHTPTY"/>
<keyword evidence="14" id="KW-1015">Disulfide bond</keyword>
<keyword evidence="12 18" id="KW-0406">Ion transport</keyword>
<dbReference type="GO" id="GO:0036376">
    <property type="term" value="P:sodium ion export across plasma membrane"/>
    <property type="evidence" value="ECO:0007669"/>
    <property type="project" value="TreeGrafter"/>
</dbReference>
<accession>H3A8H7</accession>
<evidence type="ECO:0000256" key="5">
    <source>
        <dbReference type="ARBA" id="ARBA00022538"/>
    </source>
</evidence>
<dbReference type="GeneTree" id="ENSGT01030000234579"/>
<dbReference type="NCBIfam" id="TIGR01107">
    <property type="entry name" value="Na_K_ATPase_bet"/>
    <property type="match status" value="1"/>
</dbReference>
<evidence type="ECO:0000256" key="2">
    <source>
        <dbReference type="ARBA" id="ARBA00005876"/>
    </source>
</evidence>
<keyword evidence="13 18" id="KW-0472">Membrane</keyword>
<comment type="subcellular location">
    <subcellularLocation>
        <location evidence="1">Cell membrane</location>
        <topology evidence="1">Single-pass type II membrane protein</topology>
    </subcellularLocation>
    <subcellularLocation>
        <location evidence="18">Membrane</location>
    </subcellularLocation>
</comment>
<evidence type="ECO:0000256" key="9">
    <source>
        <dbReference type="ARBA" id="ARBA00022968"/>
    </source>
</evidence>
<keyword evidence="5" id="KW-0633">Potassium transport</keyword>
<keyword evidence="16" id="KW-0739">Sodium transport</keyword>
<keyword evidence="7 18" id="KW-0812">Transmembrane</keyword>
<evidence type="ECO:0000256" key="10">
    <source>
        <dbReference type="ARBA" id="ARBA00022989"/>
    </source>
</evidence>
<dbReference type="FunCoup" id="H3A8H7">
    <property type="interactions" value="1268"/>
</dbReference>
<dbReference type="OrthoDB" id="5912413at2759"/>
<keyword evidence="9" id="KW-0735">Signal-anchor</keyword>
<reference evidence="20" key="1">
    <citation type="submission" date="2011-08" db="EMBL/GenBank/DDBJ databases">
        <title>The draft genome of Latimeria chalumnae.</title>
        <authorList>
            <person name="Di Palma F."/>
            <person name="Alfoldi J."/>
            <person name="Johnson J."/>
            <person name="Berlin A."/>
            <person name="Gnerre S."/>
            <person name="Jaffe D."/>
            <person name="MacCallum I."/>
            <person name="Young S."/>
            <person name="Walker B.J."/>
            <person name="Lander E."/>
            <person name="Lindblad-Toh K."/>
        </authorList>
    </citation>
    <scope>NUCLEOTIDE SEQUENCE [LARGE SCALE GENOMIC DNA]</scope>
    <source>
        <strain evidence="20">Wild caught</strain>
    </source>
</reference>
<keyword evidence="6" id="KW-0740">Sodium/potassium transport</keyword>
<dbReference type="PROSITE" id="PS00391">
    <property type="entry name" value="ATPASE_NA_K_BETA_2"/>
    <property type="match status" value="1"/>
</dbReference>
<dbReference type="CTD" id="30468"/>
<dbReference type="STRING" id="7897.ENSLACP00000005948"/>
<dbReference type="EMBL" id="AFYH01135214">
    <property type="status" value="NOT_ANNOTATED_CDS"/>
    <property type="molecule type" value="Genomic_DNA"/>
</dbReference>
<sequence length="280" mass="31856">MAVKEEKKSFGHSIASFGRFLYNGQTGEVLGRRARSWGLILLFYLVFYVFLAGLFVLTLWVMLQTLDEYTPKYRDRISSPGLMIRPKVSGLNIAFNFSDPASFENYVDVLHKFLKPYNDSEQSNNKACDQGIYFEQDSAVEKKACQFNRSVLEQCSGVNDDTFGYSRGNPCVFVKMNRIIGLKPIGNPHVICSLKEGENLTMLYFPAKGNIDLMYFPYYGKIAQIHYVQPLVAVKLMVSPTNIGKELTITCKIDGSKNLKNTDERDRFLGRVTFKVHVTK</sequence>
<evidence type="ECO:0000256" key="6">
    <source>
        <dbReference type="ARBA" id="ARBA00022607"/>
    </source>
</evidence>
<keyword evidence="15" id="KW-0325">Glycoprotein</keyword>
<dbReference type="HOGENOM" id="CLU_057702_1_1_1"/>
<evidence type="ECO:0000256" key="17">
    <source>
        <dbReference type="ARBA" id="ARBA00037667"/>
    </source>
</evidence>
<feature type="transmembrane region" description="Helical" evidence="18">
    <location>
        <begin position="39"/>
        <end position="63"/>
    </location>
</feature>
<keyword evidence="4" id="KW-1003">Cell membrane</keyword>
<evidence type="ECO:0000256" key="13">
    <source>
        <dbReference type="ARBA" id="ARBA00023136"/>
    </source>
</evidence>
<evidence type="ECO:0000313" key="20">
    <source>
        <dbReference type="Proteomes" id="UP000008672"/>
    </source>
</evidence>
<comment type="function">
    <text evidence="17">This is the non-catalytic component of the active enzyme, which catalyzes the hydrolysis of ATP coupled with the exchange of Na(+) and K(+) ions across the plasma membrane. The exact function of the beta-3 subunit is not known.</text>
</comment>
<dbReference type="Proteomes" id="UP000008672">
    <property type="component" value="Unassembled WGS sequence"/>
</dbReference>
<evidence type="ECO:0000256" key="1">
    <source>
        <dbReference type="ARBA" id="ARBA00004401"/>
    </source>
</evidence>
<name>H3A8H7_LATCH</name>
<dbReference type="InParanoid" id="H3A8H7"/>
<evidence type="ECO:0000256" key="15">
    <source>
        <dbReference type="ARBA" id="ARBA00023180"/>
    </source>
</evidence>
<evidence type="ECO:0000256" key="18">
    <source>
        <dbReference type="RuleBase" id="RU362099"/>
    </source>
</evidence>
<evidence type="ECO:0000256" key="14">
    <source>
        <dbReference type="ARBA" id="ARBA00023157"/>
    </source>
</evidence>
<dbReference type="GO" id="GO:0005890">
    <property type="term" value="C:sodium:potassium-exchanging ATPase complex"/>
    <property type="evidence" value="ECO:0007669"/>
    <property type="project" value="InterPro"/>
</dbReference>
<dbReference type="GO" id="GO:0030007">
    <property type="term" value="P:intracellular potassium ion homeostasis"/>
    <property type="evidence" value="ECO:0007669"/>
    <property type="project" value="TreeGrafter"/>
</dbReference>
<dbReference type="EMBL" id="AFYH01135216">
    <property type="status" value="NOT_ANNOTATED_CDS"/>
    <property type="molecule type" value="Genomic_DNA"/>
</dbReference>
<dbReference type="PANTHER" id="PTHR11523">
    <property type="entry name" value="SODIUM/POTASSIUM-DEPENDENT ATPASE BETA SUBUNIT"/>
    <property type="match status" value="1"/>
</dbReference>
<evidence type="ECO:0000256" key="8">
    <source>
        <dbReference type="ARBA" id="ARBA00022958"/>
    </source>
</evidence>
<dbReference type="InterPro" id="IPR000402">
    <property type="entry name" value="Na/K_ATPase_sub_beta"/>
</dbReference>
<dbReference type="Pfam" id="PF00287">
    <property type="entry name" value="Na_K-ATPase"/>
    <property type="match status" value="1"/>
</dbReference>
<dbReference type="FunFam" id="2.60.40.1660:FF:000005">
    <property type="entry name" value="Sodium/potassium-transporting ATPase subunit beta"/>
    <property type="match status" value="1"/>
</dbReference>
<dbReference type="InterPro" id="IPR038702">
    <property type="entry name" value="Na/K_ATPase_sub_beta_sf"/>
</dbReference>
<evidence type="ECO:0000256" key="12">
    <source>
        <dbReference type="ARBA" id="ARBA00023065"/>
    </source>
</evidence>
<protein>
    <recommendedName>
        <fullName evidence="18">Sodium/potassium-transporting ATPase subunit beta</fullName>
    </recommendedName>
</protein>
<reference evidence="19" key="2">
    <citation type="submission" date="2025-08" db="UniProtKB">
        <authorList>
            <consortium name="Ensembl"/>
        </authorList>
    </citation>
    <scope>IDENTIFICATION</scope>
</reference>
<organism evidence="19 20">
    <name type="scientific">Latimeria chalumnae</name>
    <name type="common">Coelacanth</name>
    <dbReference type="NCBI Taxonomy" id="7897"/>
    <lineage>
        <taxon>Eukaryota</taxon>
        <taxon>Metazoa</taxon>
        <taxon>Chordata</taxon>
        <taxon>Craniata</taxon>
        <taxon>Vertebrata</taxon>
        <taxon>Euteleostomi</taxon>
        <taxon>Coelacanthiformes</taxon>
        <taxon>Coelacanthidae</taxon>
        <taxon>Latimeria</taxon>
    </lineage>
</organism>
<evidence type="ECO:0000256" key="16">
    <source>
        <dbReference type="ARBA" id="ARBA00023201"/>
    </source>
</evidence>
<dbReference type="Bgee" id="ENSLACG00000005279">
    <property type="expression patterns" value="Expressed in pelvic fin and 6 other cell types or tissues"/>
</dbReference>
<proteinExistence type="inferred from homology"/>
<keyword evidence="11" id="KW-0915">Sodium</keyword>
<dbReference type="KEGG" id="lcm:102349197"/>
<dbReference type="GO" id="GO:0006883">
    <property type="term" value="P:intracellular sodium ion homeostasis"/>
    <property type="evidence" value="ECO:0007669"/>
    <property type="project" value="TreeGrafter"/>
</dbReference>
<dbReference type="GeneID" id="102349197"/>
<dbReference type="GO" id="GO:0001671">
    <property type="term" value="F:ATPase activator activity"/>
    <property type="evidence" value="ECO:0007669"/>
    <property type="project" value="TreeGrafter"/>
</dbReference>